<dbReference type="Pfam" id="PF03466">
    <property type="entry name" value="LysR_substrate"/>
    <property type="match status" value="1"/>
</dbReference>
<protein>
    <submittedName>
        <fullName evidence="6">LysR family transcriptional regulator</fullName>
    </submittedName>
</protein>
<dbReference type="SUPFAM" id="SSF46785">
    <property type="entry name" value="Winged helix' DNA-binding domain"/>
    <property type="match status" value="1"/>
</dbReference>
<evidence type="ECO:0000256" key="1">
    <source>
        <dbReference type="ARBA" id="ARBA00009437"/>
    </source>
</evidence>
<keyword evidence="7" id="KW-1185">Reference proteome</keyword>
<dbReference type="PRINTS" id="PR00039">
    <property type="entry name" value="HTHLYSR"/>
</dbReference>
<dbReference type="InterPro" id="IPR058163">
    <property type="entry name" value="LysR-type_TF_proteobact-type"/>
</dbReference>
<evidence type="ECO:0000256" key="2">
    <source>
        <dbReference type="ARBA" id="ARBA00023015"/>
    </source>
</evidence>
<dbReference type="PANTHER" id="PTHR30537">
    <property type="entry name" value="HTH-TYPE TRANSCRIPTIONAL REGULATOR"/>
    <property type="match status" value="1"/>
</dbReference>
<dbReference type="Gene3D" id="3.40.190.10">
    <property type="entry name" value="Periplasmic binding protein-like II"/>
    <property type="match status" value="2"/>
</dbReference>
<dbReference type="AlphaFoldDB" id="A0A839HK73"/>
<dbReference type="InterPro" id="IPR036390">
    <property type="entry name" value="WH_DNA-bd_sf"/>
</dbReference>
<evidence type="ECO:0000259" key="5">
    <source>
        <dbReference type="PROSITE" id="PS50931"/>
    </source>
</evidence>
<keyword evidence="2" id="KW-0805">Transcription regulation</keyword>
<dbReference type="SUPFAM" id="SSF53850">
    <property type="entry name" value="Periplasmic binding protein-like II"/>
    <property type="match status" value="1"/>
</dbReference>
<reference evidence="6 7" key="1">
    <citation type="submission" date="2020-08" db="EMBL/GenBank/DDBJ databases">
        <title>Aquariorum lacteus gen. nov., sp. nov., a new member of the family Comamonadaceae, isolated from freshwater aquarium.</title>
        <authorList>
            <person name="Chun S.-J."/>
        </authorList>
    </citation>
    <scope>NUCLEOTIDE SEQUENCE [LARGE SCALE GENOMIC DNA]</scope>
    <source>
        <strain evidence="6 7">SJAQ100</strain>
    </source>
</reference>
<sequence length="290" mass="32206">MAHPRRLPPIHALLAFESAARLGGFAQAAAELCVTPSAVSHRIRQLESQLGELLFDRSPTGVRLSAAGQRYLGKVHEAFDKLAPLARDEEPPELRLRVGAPPTFARNLLIPRLPDFYRHRPDIEIEVAVEAPMQDKPERRDIDIRFGSGRFDERMSIKLFEDETVALTTPTYVSKRALVQAQDLKRADLLRSPLLPWRPWFVAAGLSWPEPARGPSFTDLGILLEAAASGLGVALCTRRVAERWTESGQLQPLFGIGVPAASTYYALVQHEHAQRPEVAAFLAWLRAAFA</sequence>
<organism evidence="6 7">
    <name type="scientific">Aquariibacter albus</name>
    <dbReference type="NCBI Taxonomy" id="2759899"/>
    <lineage>
        <taxon>Bacteria</taxon>
        <taxon>Pseudomonadati</taxon>
        <taxon>Pseudomonadota</taxon>
        <taxon>Betaproteobacteria</taxon>
        <taxon>Burkholderiales</taxon>
        <taxon>Sphaerotilaceae</taxon>
        <taxon>Aquariibacter</taxon>
    </lineage>
</organism>
<dbReference type="GO" id="GO:0006351">
    <property type="term" value="P:DNA-templated transcription"/>
    <property type="evidence" value="ECO:0007669"/>
    <property type="project" value="TreeGrafter"/>
</dbReference>
<evidence type="ECO:0000256" key="4">
    <source>
        <dbReference type="ARBA" id="ARBA00023163"/>
    </source>
</evidence>
<dbReference type="GO" id="GO:0003700">
    <property type="term" value="F:DNA-binding transcription factor activity"/>
    <property type="evidence" value="ECO:0007669"/>
    <property type="project" value="InterPro"/>
</dbReference>
<dbReference type="Pfam" id="PF00126">
    <property type="entry name" value="HTH_1"/>
    <property type="match status" value="1"/>
</dbReference>
<comment type="similarity">
    <text evidence="1">Belongs to the LysR transcriptional regulatory family.</text>
</comment>
<accession>A0A839HK73</accession>
<dbReference type="PANTHER" id="PTHR30537:SF79">
    <property type="entry name" value="TRANSCRIPTIONAL REGULATOR-RELATED"/>
    <property type="match status" value="1"/>
</dbReference>
<gene>
    <name evidence="6" type="ORF">H4F90_10770</name>
</gene>
<keyword evidence="3" id="KW-0238">DNA-binding</keyword>
<dbReference type="PROSITE" id="PS50931">
    <property type="entry name" value="HTH_LYSR"/>
    <property type="match status" value="1"/>
</dbReference>
<dbReference type="EMBL" id="JACIVI010000003">
    <property type="protein sequence ID" value="MBB1162463.1"/>
    <property type="molecule type" value="Genomic_DNA"/>
</dbReference>
<comment type="caution">
    <text evidence="6">The sequence shown here is derived from an EMBL/GenBank/DDBJ whole genome shotgun (WGS) entry which is preliminary data.</text>
</comment>
<dbReference type="Proteomes" id="UP000586093">
    <property type="component" value="Unassembled WGS sequence"/>
</dbReference>
<dbReference type="InterPro" id="IPR036388">
    <property type="entry name" value="WH-like_DNA-bd_sf"/>
</dbReference>
<dbReference type="InterPro" id="IPR000847">
    <property type="entry name" value="LysR_HTH_N"/>
</dbReference>
<feature type="domain" description="HTH lysR-type" evidence="5">
    <location>
        <begin position="8"/>
        <end position="65"/>
    </location>
</feature>
<keyword evidence="4" id="KW-0804">Transcription</keyword>
<dbReference type="GO" id="GO:0043565">
    <property type="term" value="F:sequence-specific DNA binding"/>
    <property type="evidence" value="ECO:0007669"/>
    <property type="project" value="TreeGrafter"/>
</dbReference>
<proteinExistence type="inferred from homology"/>
<evidence type="ECO:0000256" key="3">
    <source>
        <dbReference type="ARBA" id="ARBA00023125"/>
    </source>
</evidence>
<evidence type="ECO:0000313" key="6">
    <source>
        <dbReference type="EMBL" id="MBB1162463.1"/>
    </source>
</evidence>
<evidence type="ECO:0000313" key="7">
    <source>
        <dbReference type="Proteomes" id="UP000586093"/>
    </source>
</evidence>
<dbReference type="Gene3D" id="1.10.10.10">
    <property type="entry name" value="Winged helix-like DNA-binding domain superfamily/Winged helix DNA-binding domain"/>
    <property type="match status" value="1"/>
</dbReference>
<dbReference type="InterPro" id="IPR005119">
    <property type="entry name" value="LysR_subst-bd"/>
</dbReference>
<name>A0A839HK73_9BURK</name>